<proteinExistence type="predicted"/>
<dbReference type="GO" id="GO:0005524">
    <property type="term" value="F:ATP binding"/>
    <property type="evidence" value="ECO:0007669"/>
    <property type="project" value="UniProtKB-KW"/>
</dbReference>
<keyword evidence="2 5" id="KW-0067">ATP-binding</keyword>
<evidence type="ECO:0000256" key="1">
    <source>
        <dbReference type="ARBA" id="ARBA00022741"/>
    </source>
</evidence>
<organism evidence="5 6">
    <name type="scientific">Terracoccus luteus</name>
    <dbReference type="NCBI Taxonomy" id="53356"/>
    <lineage>
        <taxon>Bacteria</taxon>
        <taxon>Bacillati</taxon>
        <taxon>Actinomycetota</taxon>
        <taxon>Actinomycetes</taxon>
        <taxon>Micrococcales</taxon>
        <taxon>Intrasporangiaceae</taxon>
        <taxon>Terracoccus</taxon>
    </lineage>
</organism>
<dbReference type="InterPro" id="IPR003593">
    <property type="entry name" value="AAA+_ATPase"/>
</dbReference>
<evidence type="ECO:0000259" key="3">
    <source>
        <dbReference type="PROSITE" id="PS50893"/>
    </source>
</evidence>
<gene>
    <name evidence="5" type="ORF">DFJ68_3230</name>
    <name evidence="4" type="ORF">FHW14_002534</name>
</gene>
<evidence type="ECO:0000256" key="2">
    <source>
        <dbReference type="ARBA" id="ARBA00022840"/>
    </source>
</evidence>
<protein>
    <submittedName>
        <fullName evidence="4">ABC-type sugar transport system ATPase subunit</fullName>
    </submittedName>
    <submittedName>
        <fullName evidence="5">Monosaccharide ABC transporter ATP-binding protein (CUT2 family)</fullName>
    </submittedName>
</protein>
<keyword evidence="1" id="KW-0547">Nucleotide-binding</keyword>
<dbReference type="PROSITE" id="PS00211">
    <property type="entry name" value="ABC_TRANSPORTER_1"/>
    <property type="match status" value="1"/>
</dbReference>
<dbReference type="PANTHER" id="PTHR43790">
    <property type="entry name" value="CARBOHYDRATE TRANSPORT ATP-BINDING PROTEIN MG119-RELATED"/>
    <property type="match status" value="1"/>
</dbReference>
<comment type="caution">
    <text evidence="5">The sequence shown here is derived from an EMBL/GenBank/DDBJ whole genome shotgun (WGS) entry which is preliminary data.</text>
</comment>
<dbReference type="CDD" id="cd03216">
    <property type="entry name" value="ABC_Carb_Monos_I"/>
    <property type="match status" value="1"/>
</dbReference>
<evidence type="ECO:0000313" key="7">
    <source>
        <dbReference type="Proteomes" id="UP000590811"/>
    </source>
</evidence>
<dbReference type="InterPro" id="IPR027417">
    <property type="entry name" value="P-loop_NTPase"/>
</dbReference>
<dbReference type="InterPro" id="IPR050107">
    <property type="entry name" value="ABC_carbohydrate_import_ATPase"/>
</dbReference>
<dbReference type="PANTHER" id="PTHR43790:SF8">
    <property type="entry name" value="SUGAR ABC TRANSPORTER ATP-BINDING PROTEIN"/>
    <property type="match status" value="1"/>
</dbReference>
<evidence type="ECO:0000313" key="5">
    <source>
        <dbReference type="EMBL" id="RKT79752.1"/>
    </source>
</evidence>
<dbReference type="Pfam" id="PF00005">
    <property type="entry name" value="ABC_tran"/>
    <property type="match status" value="1"/>
</dbReference>
<dbReference type="Proteomes" id="UP000590811">
    <property type="component" value="Unassembled WGS sequence"/>
</dbReference>
<sequence>MTQAPDTTARRALADDVPADALLTVTGATLSFGQVRALKGVAMHARRGEVTAIVGDNGAGKSTLIRCISGVHRPDSGEITFDGRPVSFRSPEDAREAGIETVHQNLALVEDLTVWQNLFLNRELTRGFGPFQVLDRKAMRKEASSMVASLAVNVPAVTSRVRRLSGGQRQAVSICRAAGFTSKLIIMDEPTAALGVQETARVEQLIERLRDEGHAILLISHNFAQVLKLSDAVWVMRAGRCVAGRRTAETNGDEIVALITGARAGDTTEND</sequence>
<dbReference type="PROSITE" id="PS50893">
    <property type="entry name" value="ABC_TRANSPORTER_2"/>
    <property type="match status" value="1"/>
</dbReference>
<dbReference type="Gene3D" id="3.40.50.300">
    <property type="entry name" value="P-loop containing nucleotide triphosphate hydrolases"/>
    <property type="match status" value="1"/>
</dbReference>
<dbReference type="AlphaFoldDB" id="A0A495Y0N3"/>
<keyword evidence="4" id="KW-0813">Transport</keyword>
<dbReference type="Proteomes" id="UP000278440">
    <property type="component" value="Unassembled WGS sequence"/>
</dbReference>
<accession>A0A495Y0N3</accession>
<keyword evidence="4" id="KW-0762">Sugar transport</keyword>
<dbReference type="OrthoDB" id="7875923at2"/>
<dbReference type="EMBL" id="RBXT01000001">
    <property type="protein sequence ID" value="RKT79752.1"/>
    <property type="molecule type" value="Genomic_DNA"/>
</dbReference>
<dbReference type="SMART" id="SM00382">
    <property type="entry name" value="AAA"/>
    <property type="match status" value="1"/>
</dbReference>
<dbReference type="InterPro" id="IPR003439">
    <property type="entry name" value="ABC_transporter-like_ATP-bd"/>
</dbReference>
<dbReference type="SUPFAM" id="SSF52540">
    <property type="entry name" value="P-loop containing nucleoside triphosphate hydrolases"/>
    <property type="match status" value="1"/>
</dbReference>
<dbReference type="RefSeq" id="WP_121034593.1">
    <property type="nucleotide sequence ID" value="NZ_JACHVT010000005.1"/>
</dbReference>
<name>A0A495Y0N3_9MICO</name>
<evidence type="ECO:0000313" key="4">
    <source>
        <dbReference type="EMBL" id="MBB2987351.1"/>
    </source>
</evidence>
<evidence type="ECO:0000313" key="6">
    <source>
        <dbReference type="Proteomes" id="UP000278440"/>
    </source>
</evidence>
<dbReference type="GO" id="GO:0016887">
    <property type="term" value="F:ATP hydrolysis activity"/>
    <property type="evidence" value="ECO:0007669"/>
    <property type="project" value="InterPro"/>
</dbReference>
<keyword evidence="6" id="KW-1185">Reference proteome</keyword>
<dbReference type="EMBL" id="JACHVT010000005">
    <property type="protein sequence ID" value="MBB2987351.1"/>
    <property type="molecule type" value="Genomic_DNA"/>
</dbReference>
<feature type="domain" description="ABC transporter" evidence="3">
    <location>
        <begin position="23"/>
        <end position="263"/>
    </location>
</feature>
<reference evidence="4 7" key="2">
    <citation type="submission" date="2020-08" db="EMBL/GenBank/DDBJ databases">
        <title>Genomic Encyclopedia of Type Strains, Phase IV (KMG-V): Genome sequencing to study the core and pangenomes of soil and plant-associated prokaryotes.</title>
        <authorList>
            <person name="Whitman W."/>
        </authorList>
    </citation>
    <scope>NUCLEOTIDE SEQUENCE [LARGE SCALE GENOMIC DNA]</scope>
    <source>
        <strain evidence="4 7">B3ACCR2</strain>
    </source>
</reference>
<reference evidence="5 6" key="1">
    <citation type="submission" date="2018-10" db="EMBL/GenBank/DDBJ databases">
        <title>Sequencing the genomes of 1000 actinobacteria strains.</title>
        <authorList>
            <person name="Klenk H.-P."/>
        </authorList>
    </citation>
    <scope>NUCLEOTIDE SEQUENCE [LARGE SCALE GENOMIC DNA]</scope>
    <source>
        <strain evidence="5 6">DSM 44267</strain>
    </source>
</reference>
<dbReference type="InterPro" id="IPR017871">
    <property type="entry name" value="ABC_transporter-like_CS"/>
</dbReference>